<dbReference type="RefSeq" id="WP_301663635.1">
    <property type="nucleotide sequence ID" value="NZ_VCYH01000004.1"/>
</dbReference>
<sequence length="160" mass="16583">MQIAVIGRGDASAEECEAAETVGYLIAGNHETVVCGGLSGVMEAACRGAKEAGGTTVGILPGTEGGNRFLDVVVRTGLGHARNVVLVQSADAVIAVGGGYGTLSEIAIALKTDIPVFGYRTWEIEGVMKCLTPEEAVLLAVRAGRLFHESRSRRESGEPL</sequence>
<evidence type="ECO:0000313" key="1">
    <source>
        <dbReference type="EMBL" id="MDN7024520.1"/>
    </source>
</evidence>
<gene>
    <name evidence="1" type="ORF">FGU65_06395</name>
</gene>
<dbReference type="InterPro" id="IPR041164">
    <property type="entry name" value="LDcluster4"/>
</dbReference>
<organism evidence="1 2">
    <name type="scientific">Methanoculleus frigidifontis</name>
    <dbReference type="NCBI Taxonomy" id="2584085"/>
    <lineage>
        <taxon>Archaea</taxon>
        <taxon>Methanobacteriati</taxon>
        <taxon>Methanobacteriota</taxon>
        <taxon>Stenosarchaea group</taxon>
        <taxon>Methanomicrobia</taxon>
        <taxon>Methanomicrobiales</taxon>
        <taxon>Methanomicrobiaceae</taxon>
        <taxon>Methanoculleus</taxon>
    </lineage>
</organism>
<dbReference type="InterPro" id="IPR052341">
    <property type="entry name" value="LOG_family_nucleotidases"/>
</dbReference>
<accession>A0ABT8M9C6</accession>
<dbReference type="Proteomes" id="UP001168338">
    <property type="component" value="Unassembled WGS sequence"/>
</dbReference>
<dbReference type="NCBIfam" id="TIGR00725">
    <property type="entry name" value="TIGR00725 family protein"/>
    <property type="match status" value="1"/>
</dbReference>
<dbReference type="InterPro" id="IPR005268">
    <property type="entry name" value="CHP00725"/>
</dbReference>
<dbReference type="PANTHER" id="PTHR43393:SF3">
    <property type="entry name" value="LYSINE DECARBOXYLASE-LIKE PROTEIN"/>
    <property type="match status" value="1"/>
</dbReference>
<dbReference type="SUPFAM" id="SSF102405">
    <property type="entry name" value="MCP/YpsA-like"/>
    <property type="match status" value="1"/>
</dbReference>
<dbReference type="PANTHER" id="PTHR43393">
    <property type="entry name" value="CYTOKININ RIBOSIDE 5'-MONOPHOSPHATE PHOSPHORIBOHYDROLASE"/>
    <property type="match status" value="1"/>
</dbReference>
<dbReference type="Pfam" id="PF18306">
    <property type="entry name" value="LDcluster4"/>
    <property type="match status" value="1"/>
</dbReference>
<keyword evidence="2" id="KW-1185">Reference proteome</keyword>
<reference evidence="1" key="1">
    <citation type="submission" date="2019-05" db="EMBL/GenBank/DDBJ databases">
        <title>Methanoculleus sp. FWC-SCC1, a methanogenic archaeon isolated from deep marine cold seep.</title>
        <authorList>
            <person name="Chen Y.-W."/>
            <person name="Chen S.-C."/>
            <person name="Teng N.-H."/>
            <person name="Lai M.-C."/>
        </authorList>
    </citation>
    <scope>NUCLEOTIDE SEQUENCE</scope>
    <source>
        <strain evidence="1">FWC-SCC1</strain>
    </source>
</reference>
<proteinExistence type="predicted"/>
<protein>
    <submittedName>
        <fullName evidence="1">TIGR00725 family protein</fullName>
    </submittedName>
</protein>
<name>A0ABT8M9C6_9EURY</name>
<dbReference type="EMBL" id="VCYH01000004">
    <property type="protein sequence ID" value="MDN7024520.1"/>
    <property type="molecule type" value="Genomic_DNA"/>
</dbReference>
<comment type="caution">
    <text evidence="1">The sequence shown here is derived from an EMBL/GenBank/DDBJ whole genome shotgun (WGS) entry which is preliminary data.</text>
</comment>
<evidence type="ECO:0000313" key="2">
    <source>
        <dbReference type="Proteomes" id="UP001168338"/>
    </source>
</evidence>
<dbReference type="Gene3D" id="3.40.50.450">
    <property type="match status" value="1"/>
</dbReference>